<comment type="caution">
    <text evidence="2">The sequence shown here is derived from an EMBL/GenBank/DDBJ whole genome shotgun (WGS) entry which is preliminary data.</text>
</comment>
<dbReference type="EMBL" id="JBICBT010000152">
    <property type="protein sequence ID" value="KAL3122202.1"/>
    <property type="molecule type" value="Genomic_DNA"/>
</dbReference>
<feature type="compositionally biased region" description="Basic residues" evidence="1">
    <location>
        <begin position="33"/>
        <end position="42"/>
    </location>
</feature>
<feature type="compositionally biased region" description="Gly residues" evidence="1">
    <location>
        <begin position="176"/>
        <end position="185"/>
    </location>
</feature>
<gene>
    <name evidence="2" type="ORF">niasHT_001490</name>
</gene>
<feature type="region of interest" description="Disordered" evidence="1">
    <location>
        <begin position="1"/>
        <end position="87"/>
    </location>
</feature>
<feature type="compositionally biased region" description="Basic and acidic residues" evidence="1">
    <location>
        <begin position="20"/>
        <end position="32"/>
    </location>
</feature>
<reference evidence="2 3" key="1">
    <citation type="submission" date="2024-10" db="EMBL/GenBank/DDBJ databases">
        <authorList>
            <person name="Kim D."/>
        </authorList>
    </citation>
    <scope>NUCLEOTIDE SEQUENCE [LARGE SCALE GENOMIC DNA]</scope>
    <source>
        <strain evidence="2">BH-2024</strain>
    </source>
</reference>
<feature type="region of interest" description="Disordered" evidence="1">
    <location>
        <begin position="145"/>
        <end position="217"/>
    </location>
</feature>
<feature type="compositionally biased region" description="Polar residues" evidence="1">
    <location>
        <begin position="57"/>
        <end position="86"/>
    </location>
</feature>
<evidence type="ECO:0000313" key="2">
    <source>
        <dbReference type="EMBL" id="KAL3122202.1"/>
    </source>
</evidence>
<dbReference type="AlphaFoldDB" id="A0ABD2M542"/>
<sequence>MTKFIPLHQSSAAATATKTKLAEGDGGDESKSRGCRRPRPRKSSGLCVRPSMPPPRSGNTLPDRSPLSPHQPQQHILSPSGGTSFPTIEWPAGRSAGCPFGLSTTETDGWWKRMLFEEEEKDPSSFLFLLPGARPGCSICCPPPTLPPGPRSASPRGRRGRGGRGTTICSKTISGNGRGARGGEGGGERAQQNDEEEGGERVRPTMDDDAIPGEGGT</sequence>
<name>A0ABD2M542_9BILA</name>
<protein>
    <submittedName>
        <fullName evidence="2">Uncharacterized protein</fullName>
    </submittedName>
</protein>
<evidence type="ECO:0000256" key="1">
    <source>
        <dbReference type="SAM" id="MobiDB-lite"/>
    </source>
</evidence>
<proteinExistence type="predicted"/>
<accession>A0ABD2M542</accession>
<organism evidence="2 3">
    <name type="scientific">Heterodera trifolii</name>
    <dbReference type="NCBI Taxonomy" id="157864"/>
    <lineage>
        <taxon>Eukaryota</taxon>
        <taxon>Metazoa</taxon>
        <taxon>Ecdysozoa</taxon>
        <taxon>Nematoda</taxon>
        <taxon>Chromadorea</taxon>
        <taxon>Rhabditida</taxon>
        <taxon>Tylenchina</taxon>
        <taxon>Tylenchomorpha</taxon>
        <taxon>Tylenchoidea</taxon>
        <taxon>Heteroderidae</taxon>
        <taxon>Heteroderinae</taxon>
        <taxon>Heterodera</taxon>
    </lineage>
</organism>
<evidence type="ECO:0000313" key="3">
    <source>
        <dbReference type="Proteomes" id="UP001620626"/>
    </source>
</evidence>
<dbReference type="Proteomes" id="UP001620626">
    <property type="component" value="Unassembled WGS sequence"/>
</dbReference>
<keyword evidence="3" id="KW-1185">Reference proteome</keyword>